<keyword evidence="2" id="KW-0812">Transmembrane</keyword>
<evidence type="ECO:0000256" key="2">
    <source>
        <dbReference type="SAM" id="Phobius"/>
    </source>
</evidence>
<organism evidence="3 4">
    <name type="scientific">Pauljensenia hongkongensis</name>
    <dbReference type="NCBI Taxonomy" id="178339"/>
    <lineage>
        <taxon>Bacteria</taxon>
        <taxon>Bacillati</taxon>
        <taxon>Actinomycetota</taxon>
        <taxon>Actinomycetes</taxon>
        <taxon>Actinomycetales</taxon>
        <taxon>Actinomycetaceae</taxon>
        <taxon>Pauljensenia</taxon>
    </lineage>
</organism>
<keyword evidence="2" id="KW-0472">Membrane</keyword>
<dbReference type="Proteomes" id="UP000095214">
    <property type="component" value="Chromosome"/>
</dbReference>
<keyword evidence="3" id="KW-0808">Transferase</keyword>
<dbReference type="OrthoDB" id="9977682at2"/>
<sequence length="192" mass="20733">MVVELDRETKMSDPYNPYAQPQQPAGPSYTPDPGYGQPQPGYGQPQPGYGQPQQGYGQSGYGQPQPMYGQPQPMYGQPLSSFGPEYELRSRAGTVFGLGLASLICAFCNFIPYLSWLFLFASVGMGIAAWVMGQNLQNQVTAMGLPITSIPNAGTGKVLGIVGLGVDVLAVVLWVIVLMGFWSSFSSWGRFF</sequence>
<evidence type="ECO:0000256" key="1">
    <source>
        <dbReference type="SAM" id="MobiDB-lite"/>
    </source>
</evidence>
<dbReference type="EMBL" id="CP017298">
    <property type="protein sequence ID" value="AOS47667.1"/>
    <property type="molecule type" value="Genomic_DNA"/>
</dbReference>
<keyword evidence="2" id="KW-1133">Transmembrane helix</keyword>
<reference evidence="3 4" key="1">
    <citation type="submission" date="2016-09" db="EMBL/GenBank/DDBJ databases">
        <title>Complete genome sequence of Actinomyces hongkongensis HKU8.</title>
        <authorList>
            <person name="Gao Y.-X."/>
            <person name="Zhou Y.-Y."/>
            <person name="Xie Y."/>
            <person name="Wang M."/>
            <person name="Wang S.-J."/>
            <person name="Shen S.-G."/>
        </authorList>
    </citation>
    <scope>NUCLEOTIDE SEQUENCE [LARGE SCALE GENOMIC DNA]</scope>
    <source>
        <strain evidence="3 4">HKU8</strain>
    </source>
</reference>
<proteinExistence type="predicted"/>
<feature type="transmembrane region" description="Helical" evidence="2">
    <location>
        <begin position="158"/>
        <end position="182"/>
    </location>
</feature>
<evidence type="ECO:0000313" key="3">
    <source>
        <dbReference type="EMBL" id="AOS47667.1"/>
    </source>
</evidence>
<feature type="region of interest" description="Disordered" evidence="1">
    <location>
        <begin position="1"/>
        <end position="74"/>
    </location>
</feature>
<accession>A0A1D8B3E9</accession>
<feature type="transmembrane region" description="Helical" evidence="2">
    <location>
        <begin position="92"/>
        <end position="112"/>
    </location>
</feature>
<dbReference type="KEGG" id="phon:BH719_07270"/>
<feature type="compositionally biased region" description="Basic and acidic residues" evidence="1">
    <location>
        <begin position="1"/>
        <end position="11"/>
    </location>
</feature>
<dbReference type="GO" id="GO:0016740">
    <property type="term" value="F:transferase activity"/>
    <property type="evidence" value="ECO:0007669"/>
    <property type="project" value="UniProtKB-KW"/>
</dbReference>
<feature type="compositionally biased region" description="Low complexity" evidence="1">
    <location>
        <begin position="14"/>
        <end position="74"/>
    </location>
</feature>
<evidence type="ECO:0000313" key="4">
    <source>
        <dbReference type="Proteomes" id="UP000095214"/>
    </source>
</evidence>
<dbReference type="AlphaFoldDB" id="A0A1D8B3E9"/>
<keyword evidence="4" id="KW-1185">Reference proteome</keyword>
<name>A0A1D8B3E9_9ACTO</name>
<dbReference type="STRING" id="178339.BH719_07270"/>
<protein>
    <submittedName>
        <fullName evidence="3">4-hydroxybenzoate polyprenyltransferase</fullName>
    </submittedName>
</protein>
<gene>
    <name evidence="3" type="ORF">BH719_07270</name>
</gene>